<comment type="subcellular location">
    <subcellularLocation>
        <location evidence="1">Nucleus</location>
    </subcellularLocation>
</comment>
<feature type="compositionally biased region" description="Low complexity" evidence="4">
    <location>
        <begin position="42"/>
        <end position="52"/>
    </location>
</feature>
<evidence type="ECO:0000256" key="1">
    <source>
        <dbReference type="ARBA" id="ARBA00004123"/>
    </source>
</evidence>
<keyword evidence="6" id="KW-1185">Reference proteome</keyword>
<feature type="region of interest" description="Disordered" evidence="4">
    <location>
        <begin position="335"/>
        <end position="392"/>
    </location>
</feature>
<evidence type="ECO:0000256" key="3">
    <source>
        <dbReference type="ARBA" id="ARBA00023242"/>
    </source>
</evidence>
<comment type="similarity">
    <text evidence="2">Belongs to the TLS1 family.</text>
</comment>
<gene>
    <name evidence="5" type="ORF">B0T19DRAFT_41105</name>
</gene>
<dbReference type="Proteomes" id="UP001286456">
    <property type="component" value="Unassembled WGS sequence"/>
</dbReference>
<protein>
    <recommendedName>
        <fullName evidence="7">Hepatocellular carcinoma-associated antigen 59-domain-containing protein</fullName>
    </recommendedName>
</protein>
<evidence type="ECO:0000256" key="4">
    <source>
        <dbReference type="SAM" id="MobiDB-lite"/>
    </source>
</evidence>
<name>A0AAE0J4M8_9PEZI</name>
<evidence type="ECO:0000256" key="2">
    <source>
        <dbReference type="ARBA" id="ARBA00007643"/>
    </source>
</evidence>
<dbReference type="InterPro" id="IPR010756">
    <property type="entry name" value="Tls1-like"/>
</dbReference>
<dbReference type="PANTHER" id="PTHR13486">
    <property type="entry name" value="TELOMERE LENGTH AND SILENCING PROTEIN 1 TLS1 FAMILY MEMBER"/>
    <property type="match status" value="1"/>
</dbReference>
<reference evidence="5" key="2">
    <citation type="submission" date="2023-06" db="EMBL/GenBank/DDBJ databases">
        <authorList>
            <consortium name="Lawrence Berkeley National Laboratory"/>
            <person name="Haridas S."/>
            <person name="Hensen N."/>
            <person name="Bonometti L."/>
            <person name="Westerberg I."/>
            <person name="Brannstrom I.O."/>
            <person name="Guillou S."/>
            <person name="Cros-Aarteil S."/>
            <person name="Calhoun S."/>
            <person name="Kuo A."/>
            <person name="Mondo S."/>
            <person name="Pangilinan J."/>
            <person name="Riley R."/>
            <person name="Labutti K."/>
            <person name="Andreopoulos B."/>
            <person name="Lipzen A."/>
            <person name="Chen C."/>
            <person name="Yanf M."/>
            <person name="Daum C."/>
            <person name="Ng V."/>
            <person name="Clum A."/>
            <person name="Steindorff A."/>
            <person name="Ohm R."/>
            <person name="Martin F."/>
            <person name="Silar P."/>
            <person name="Natvig D."/>
            <person name="Lalanne C."/>
            <person name="Gautier V."/>
            <person name="Ament-Velasquez S.L."/>
            <person name="Kruys A."/>
            <person name="Hutchinson M.I."/>
            <person name="Powell A.J."/>
            <person name="Barry K."/>
            <person name="Miller A.N."/>
            <person name="Grigoriev I.V."/>
            <person name="Debuchy R."/>
            <person name="Gladieux P."/>
            <person name="Thoren M.H."/>
            <person name="Johannesson H."/>
        </authorList>
    </citation>
    <scope>NUCLEOTIDE SEQUENCE</scope>
    <source>
        <strain evidence="5">SMH4131-1</strain>
    </source>
</reference>
<dbReference type="AlphaFoldDB" id="A0AAE0J4M8"/>
<keyword evidence="3" id="KW-0539">Nucleus</keyword>
<organism evidence="5 6">
    <name type="scientific">Cercophora scortea</name>
    <dbReference type="NCBI Taxonomy" id="314031"/>
    <lineage>
        <taxon>Eukaryota</taxon>
        <taxon>Fungi</taxon>
        <taxon>Dikarya</taxon>
        <taxon>Ascomycota</taxon>
        <taxon>Pezizomycotina</taxon>
        <taxon>Sordariomycetes</taxon>
        <taxon>Sordariomycetidae</taxon>
        <taxon>Sordariales</taxon>
        <taxon>Lasiosphaeriaceae</taxon>
        <taxon>Cercophora</taxon>
    </lineage>
</organism>
<evidence type="ECO:0000313" key="6">
    <source>
        <dbReference type="Proteomes" id="UP001286456"/>
    </source>
</evidence>
<dbReference type="GO" id="GO:0005681">
    <property type="term" value="C:spliceosomal complex"/>
    <property type="evidence" value="ECO:0007669"/>
    <property type="project" value="TreeGrafter"/>
</dbReference>
<dbReference type="Pfam" id="PF07052">
    <property type="entry name" value="Hep_59"/>
    <property type="match status" value="1"/>
</dbReference>
<feature type="compositionally biased region" description="Polar residues" evidence="4">
    <location>
        <begin position="1"/>
        <end position="12"/>
    </location>
</feature>
<feature type="compositionally biased region" description="Basic and acidic residues" evidence="4">
    <location>
        <begin position="377"/>
        <end position="392"/>
    </location>
</feature>
<dbReference type="GO" id="GO:0000398">
    <property type="term" value="P:mRNA splicing, via spliceosome"/>
    <property type="evidence" value="ECO:0007669"/>
    <property type="project" value="TreeGrafter"/>
</dbReference>
<evidence type="ECO:0000313" key="5">
    <source>
        <dbReference type="EMBL" id="KAK3336510.1"/>
    </source>
</evidence>
<reference evidence="5" key="1">
    <citation type="journal article" date="2023" name="Mol. Phylogenet. Evol.">
        <title>Genome-scale phylogeny and comparative genomics of the fungal order Sordariales.</title>
        <authorList>
            <person name="Hensen N."/>
            <person name="Bonometti L."/>
            <person name="Westerberg I."/>
            <person name="Brannstrom I.O."/>
            <person name="Guillou S."/>
            <person name="Cros-Aarteil S."/>
            <person name="Calhoun S."/>
            <person name="Haridas S."/>
            <person name="Kuo A."/>
            <person name="Mondo S."/>
            <person name="Pangilinan J."/>
            <person name="Riley R."/>
            <person name="LaButti K."/>
            <person name="Andreopoulos B."/>
            <person name="Lipzen A."/>
            <person name="Chen C."/>
            <person name="Yan M."/>
            <person name="Daum C."/>
            <person name="Ng V."/>
            <person name="Clum A."/>
            <person name="Steindorff A."/>
            <person name="Ohm R.A."/>
            <person name="Martin F."/>
            <person name="Silar P."/>
            <person name="Natvig D.O."/>
            <person name="Lalanne C."/>
            <person name="Gautier V."/>
            <person name="Ament-Velasquez S.L."/>
            <person name="Kruys A."/>
            <person name="Hutchinson M.I."/>
            <person name="Powell A.J."/>
            <person name="Barry K."/>
            <person name="Miller A.N."/>
            <person name="Grigoriev I.V."/>
            <person name="Debuchy R."/>
            <person name="Gladieux P."/>
            <person name="Hiltunen Thoren M."/>
            <person name="Johannesson H."/>
        </authorList>
    </citation>
    <scope>NUCLEOTIDE SEQUENCE</scope>
    <source>
        <strain evidence="5">SMH4131-1</strain>
    </source>
</reference>
<feature type="region of interest" description="Disordered" evidence="4">
    <location>
        <begin position="173"/>
        <end position="209"/>
    </location>
</feature>
<feature type="compositionally biased region" description="Low complexity" evidence="4">
    <location>
        <begin position="181"/>
        <end position="194"/>
    </location>
</feature>
<comment type="caution">
    <text evidence="5">The sequence shown here is derived from an EMBL/GenBank/DDBJ whole genome shotgun (WGS) entry which is preliminary data.</text>
</comment>
<sequence>MSSPRPDTTSEPQVVFRPGKKRKIYRQRAEEETPASDEVPVATTPTAIAATARKPSSDNDDDDEGETGLSVTEALRLRNARKHRHGGVGFRAGPASHSDGNSGANARDENTEQGMVLHDGADGQRPEESAILGGITMRFAPQTGLVGELVNKNMEEYIESELARRKRLAAENRTGYDDQHPGGTAAKAAAGPGPSTFTGASASGVPAESQRVLHGKLLEIDLGDETRERNVTLTERARRRLLGHSVDDPNEDDDGNSRAGKVRVGPDGKPWRPKNRRGSDDIKRDQLVEEFLSENRLDIYDVSSEPPAVGADLEGDEAAADDRIAEEFRRQFMDAMSQRHRRRRPAVNAAPKPAAKTNPDEILRGPKLGGSRNARAAMRDKLLKEQEAKKRK</sequence>
<accession>A0AAE0J4M8</accession>
<evidence type="ECO:0008006" key="7">
    <source>
        <dbReference type="Google" id="ProtNLM"/>
    </source>
</evidence>
<proteinExistence type="inferred from homology"/>
<feature type="region of interest" description="Disordered" evidence="4">
    <location>
        <begin position="1"/>
        <end position="108"/>
    </location>
</feature>
<dbReference type="EMBL" id="JAUEPO010000001">
    <property type="protein sequence ID" value="KAK3336510.1"/>
    <property type="molecule type" value="Genomic_DNA"/>
</dbReference>
<feature type="compositionally biased region" description="Low complexity" evidence="4">
    <location>
        <begin position="346"/>
        <end position="355"/>
    </location>
</feature>
<dbReference type="PANTHER" id="PTHR13486:SF2">
    <property type="entry name" value="SPLICING FACTOR C9ORF78"/>
    <property type="match status" value="1"/>
</dbReference>
<feature type="region of interest" description="Disordered" evidence="4">
    <location>
        <begin position="242"/>
        <end position="284"/>
    </location>
</feature>